<sequence>MEIPVIIVPFGDPKMGNFFRGDGGESSPER</sequence>
<comment type="caution">
    <text evidence="1">The sequence shown here is derived from an EMBL/GenBank/DDBJ whole genome shotgun (WGS) entry which is preliminary data.</text>
</comment>
<organism evidence="1 2">
    <name type="scientific">Trifolium medium</name>
    <dbReference type="NCBI Taxonomy" id="97028"/>
    <lineage>
        <taxon>Eukaryota</taxon>
        <taxon>Viridiplantae</taxon>
        <taxon>Streptophyta</taxon>
        <taxon>Embryophyta</taxon>
        <taxon>Tracheophyta</taxon>
        <taxon>Spermatophyta</taxon>
        <taxon>Magnoliopsida</taxon>
        <taxon>eudicotyledons</taxon>
        <taxon>Gunneridae</taxon>
        <taxon>Pentapetalae</taxon>
        <taxon>rosids</taxon>
        <taxon>fabids</taxon>
        <taxon>Fabales</taxon>
        <taxon>Fabaceae</taxon>
        <taxon>Papilionoideae</taxon>
        <taxon>50 kb inversion clade</taxon>
        <taxon>NPAAA clade</taxon>
        <taxon>Hologalegina</taxon>
        <taxon>IRL clade</taxon>
        <taxon>Trifolieae</taxon>
        <taxon>Trifolium</taxon>
    </lineage>
</organism>
<keyword evidence="2" id="KW-1185">Reference proteome</keyword>
<accession>A0A392RA89</accession>
<feature type="non-terminal residue" evidence="1">
    <location>
        <position position="30"/>
    </location>
</feature>
<protein>
    <submittedName>
        <fullName evidence="1">Uncharacterized protein</fullName>
    </submittedName>
</protein>
<name>A0A392RA89_9FABA</name>
<dbReference type="Proteomes" id="UP000265520">
    <property type="component" value="Unassembled WGS sequence"/>
</dbReference>
<dbReference type="EMBL" id="LXQA010205021">
    <property type="protein sequence ID" value="MCI33523.1"/>
    <property type="molecule type" value="Genomic_DNA"/>
</dbReference>
<dbReference type="AlphaFoldDB" id="A0A392RA89"/>
<reference evidence="1 2" key="1">
    <citation type="journal article" date="2018" name="Front. Plant Sci.">
        <title>Red Clover (Trifolium pratense) and Zigzag Clover (T. medium) - A Picture of Genomic Similarities and Differences.</title>
        <authorList>
            <person name="Dluhosova J."/>
            <person name="Istvanek J."/>
            <person name="Nedelnik J."/>
            <person name="Repkova J."/>
        </authorList>
    </citation>
    <scope>NUCLEOTIDE SEQUENCE [LARGE SCALE GENOMIC DNA]</scope>
    <source>
        <strain evidence="2">cv. 10/8</strain>
        <tissue evidence="1">Leaf</tissue>
    </source>
</reference>
<evidence type="ECO:0000313" key="2">
    <source>
        <dbReference type="Proteomes" id="UP000265520"/>
    </source>
</evidence>
<proteinExistence type="predicted"/>
<evidence type="ECO:0000313" key="1">
    <source>
        <dbReference type="EMBL" id="MCI33523.1"/>
    </source>
</evidence>